<evidence type="ECO:0000313" key="3">
    <source>
        <dbReference type="WBParaSite" id="PDA_v2.g19059.t1"/>
    </source>
</evidence>
<protein>
    <submittedName>
        <fullName evidence="3">MULE transposase domain-containing protein</fullName>
    </submittedName>
</protein>
<proteinExistence type="predicted"/>
<dbReference type="WBParaSite" id="PDA_v2.g19059.t1">
    <property type="protein sequence ID" value="PDA_v2.g19059.t1"/>
    <property type="gene ID" value="PDA_v2.g19059"/>
</dbReference>
<keyword evidence="1" id="KW-0812">Transmembrane</keyword>
<name>A0A914PKW5_9BILA</name>
<accession>A0A914PKW5</accession>
<evidence type="ECO:0000256" key="1">
    <source>
        <dbReference type="SAM" id="Phobius"/>
    </source>
</evidence>
<feature type="transmembrane region" description="Helical" evidence="1">
    <location>
        <begin position="64"/>
        <end position="84"/>
    </location>
</feature>
<dbReference type="Proteomes" id="UP000887578">
    <property type="component" value="Unplaced"/>
</dbReference>
<reference evidence="3" key="1">
    <citation type="submission" date="2022-11" db="UniProtKB">
        <authorList>
            <consortium name="WormBaseParasite"/>
        </authorList>
    </citation>
    <scope>IDENTIFICATION</scope>
</reference>
<sequence length="120" mass="14024">MTPFLPVRYGQFVMDNSFCMGDKALLLHTFFFTEKFKEASELFCDGTFLYTPNIPNVNQRNVQIYRIFGLVMDTVIVPCFTIIMTGKSADDYRQVFGAISRNFLRQKQQSQSFSPWLFYP</sequence>
<keyword evidence="2" id="KW-1185">Reference proteome</keyword>
<keyword evidence="1" id="KW-1133">Transmembrane helix</keyword>
<evidence type="ECO:0000313" key="2">
    <source>
        <dbReference type="Proteomes" id="UP000887578"/>
    </source>
</evidence>
<dbReference type="AlphaFoldDB" id="A0A914PKW5"/>
<organism evidence="2 3">
    <name type="scientific">Panagrolaimus davidi</name>
    <dbReference type="NCBI Taxonomy" id="227884"/>
    <lineage>
        <taxon>Eukaryota</taxon>
        <taxon>Metazoa</taxon>
        <taxon>Ecdysozoa</taxon>
        <taxon>Nematoda</taxon>
        <taxon>Chromadorea</taxon>
        <taxon>Rhabditida</taxon>
        <taxon>Tylenchina</taxon>
        <taxon>Panagrolaimomorpha</taxon>
        <taxon>Panagrolaimoidea</taxon>
        <taxon>Panagrolaimidae</taxon>
        <taxon>Panagrolaimus</taxon>
    </lineage>
</organism>
<keyword evidence="1" id="KW-0472">Membrane</keyword>